<proteinExistence type="predicted"/>
<feature type="region of interest" description="Disordered" evidence="1">
    <location>
        <begin position="68"/>
        <end position="88"/>
    </location>
</feature>
<dbReference type="Proteomes" id="UP001365128">
    <property type="component" value="Unassembled WGS sequence"/>
</dbReference>
<keyword evidence="3" id="KW-1185">Reference proteome</keyword>
<gene>
    <name evidence="2" type="ORF">IWX46DRAFT_412266</name>
</gene>
<dbReference type="EMBL" id="JBBPDW010000066">
    <property type="protein sequence ID" value="KAK7530045.1"/>
    <property type="molecule type" value="Genomic_DNA"/>
</dbReference>
<evidence type="ECO:0000256" key="1">
    <source>
        <dbReference type="SAM" id="MobiDB-lite"/>
    </source>
</evidence>
<organism evidence="2 3">
    <name type="scientific">Phyllosticta citricarpa</name>
    <dbReference type="NCBI Taxonomy" id="55181"/>
    <lineage>
        <taxon>Eukaryota</taxon>
        <taxon>Fungi</taxon>
        <taxon>Dikarya</taxon>
        <taxon>Ascomycota</taxon>
        <taxon>Pezizomycotina</taxon>
        <taxon>Dothideomycetes</taxon>
        <taxon>Dothideomycetes incertae sedis</taxon>
        <taxon>Botryosphaeriales</taxon>
        <taxon>Phyllostictaceae</taxon>
        <taxon>Phyllosticta</taxon>
    </lineage>
</organism>
<evidence type="ECO:0000313" key="3">
    <source>
        <dbReference type="Proteomes" id="UP001365128"/>
    </source>
</evidence>
<feature type="region of interest" description="Disordered" evidence="1">
    <location>
        <begin position="109"/>
        <end position="159"/>
    </location>
</feature>
<protein>
    <submittedName>
        <fullName evidence="2">Uncharacterized protein</fullName>
    </submittedName>
</protein>
<feature type="compositionally biased region" description="Low complexity" evidence="1">
    <location>
        <begin position="146"/>
        <end position="159"/>
    </location>
</feature>
<name>A0ABR1L5W5_9PEZI</name>
<feature type="region of interest" description="Disordered" evidence="1">
    <location>
        <begin position="1"/>
        <end position="40"/>
    </location>
</feature>
<accession>A0ABR1L5W5</accession>
<sequence length="177" mass="19176">MQRGQSKAAESMTAPRRQSDGDVASKQPPEHHHTSTFISASTRRNTLTNWLTDRTAKTALGCRCRGVVCGNGQAGRQTDRQAGRQRSSIERTIVHGSSVQLRSLSVDVTTPKSEIRNHKSKSQNPRTTRVCPPAYRPPTPTPTPTPTTSTMTTTTTTTTTTKKARFLCVVDGGGSGR</sequence>
<feature type="compositionally biased region" description="Basic and acidic residues" evidence="1">
    <location>
        <begin position="77"/>
        <end position="88"/>
    </location>
</feature>
<reference evidence="2 3" key="1">
    <citation type="submission" date="2024-04" db="EMBL/GenBank/DDBJ databases">
        <title>Phyllosticta paracitricarpa is synonymous to the EU quarantine fungus P. citricarpa based on phylogenomic analyses.</title>
        <authorList>
            <consortium name="Lawrence Berkeley National Laboratory"/>
            <person name="Van Ingen-Buijs V.A."/>
            <person name="Van Westerhoven A.C."/>
            <person name="Haridas S."/>
            <person name="Skiadas P."/>
            <person name="Martin F."/>
            <person name="Groenewald J.Z."/>
            <person name="Crous P.W."/>
            <person name="Seidl M.F."/>
        </authorList>
    </citation>
    <scope>NUCLEOTIDE SEQUENCE [LARGE SCALE GENOMIC DNA]</scope>
    <source>
        <strain evidence="2 3">CBS 122670</strain>
    </source>
</reference>
<evidence type="ECO:0000313" key="2">
    <source>
        <dbReference type="EMBL" id="KAK7530045.1"/>
    </source>
</evidence>
<comment type="caution">
    <text evidence="2">The sequence shown here is derived from an EMBL/GenBank/DDBJ whole genome shotgun (WGS) entry which is preliminary data.</text>
</comment>
<feature type="compositionally biased region" description="Pro residues" evidence="1">
    <location>
        <begin position="134"/>
        <end position="145"/>
    </location>
</feature>